<keyword evidence="9" id="KW-1185">Reference proteome</keyword>
<dbReference type="CDD" id="cd02140">
    <property type="entry name" value="Frm2-like"/>
    <property type="match status" value="1"/>
</dbReference>
<comment type="similarity">
    <text evidence="3">Belongs to the nitroreductase family.</text>
</comment>
<keyword evidence="5" id="KW-0560">Oxidoreductase</keyword>
<keyword evidence="6" id="KW-0539">Nucleus</keyword>
<dbReference type="InterPro" id="IPR000415">
    <property type="entry name" value="Nitroreductase-like"/>
</dbReference>
<reference evidence="8 9" key="1">
    <citation type="journal article" date="2016" name="Mol. Biol. Evol.">
        <title>Comparative Genomics of Early-Diverging Mushroom-Forming Fungi Provides Insights into the Origins of Lignocellulose Decay Capabilities.</title>
        <authorList>
            <person name="Nagy L.G."/>
            <person name="Riley R."/>
            <person name="Tritt A."/>
            <person name="Adam C."/>
            <person name="Daum C."/>
            <person name="Floudas D."/>
            <person name="Sun H."/>
            <person name="Yadav J.S."/>
            <person name="Pangilinan J."/>
            <person name="Larsson K.H."/>
            <person name="Matsuura K."/>
            <person name="Barry K."/>
            <person name="Labutti K."/>
            <person name="Kuo R."/>
            <person name="Ohm R.A."/>
            <person name="Bhattacharya S.S."/>
            <person name="Shirouzu T."/>
            <person name="Yoshinaga Y."/>
            <person name="Martin F.M."/>
            <person name="Grigoriev I.V."/>
            <person name="Hibbett D.S."/>
        </authorList>
    </citation>
    <scope>NUCLEOTIDE SEQUENCE [LARGE SCALE GENOMIC DNA]</scope>
    <source>
        <strain evidence="8 9">CBS 109695</strain>
    </source>
</reference>
<evidence type="ECO:0000256" key="3">
    <source>
        <dbReference type="ARBA" id="ARBA00007118"/>
    </source>
</evidence>
<dbReference type="AlphaFoldDB" id="A0A166G8S9"/>
<feature type="domain" description="Nitroreductase" evidence="7">
    <location>
        <begin position="122"/>
        <end position="297"/>
    </location>
</feature>
<evidence type="ECO:0000256" key="4">
    <source>
        <dbReference type="ARBA" id="ARBA00022490"/>
    </source>
</evidence>
<dbReference type="Pfam" id="PF00881">
    <property type="entry name" value="Nitroreductase"/>
    <property type="match status" value="1"/>
</dbReference>
<dbReference type="GO" id="GO:0034599">
    <property type="term" value="P:cellular response to oxidative stress"/>
    <property type="evidence" value="ECO:0007669"/>
    <property type="project" value="InterPro"/>
</dbReference>
<gene>
    <name evidence="8" type="ORF">FIBSPDRAFT_792984</name>
</gene>
<name>A0A166G8S9_9AGAM</name>
<evidence type="ECO:0000256" key="2">
    <source>
        <dbReference type="ARBA" id="ARBA00004496"/>
    </source>
</evidence>
<accession>A0A166G8S9</accession>
<dbReference type="GO" id="GO:0016491">
    <property type="term" value="F:oxidoreductase activity"/>
    <property type="evidence" value="ECO:0007669"/>
    <property type="project" value="UniProtKB-KW"/>
</dbReference>
<proteinExistence type="inferred from homology"/>
<dbReference type="InterPro" id="IPR033877">
    <property type="entry name" value="Frm2/Hbn1"/>
</dbReference>
<evidence type="ECO:0000256" key="6">
    <source>
        <dbReference type="ARBA" id="ARBA00023242"/>
    </source>
</evidence>
<dbReference type="FunFam" id="3.40.109.10:FF:000001">
    <property type="entry name" value="Nitroreductase family"/>
    <property type="match status" value="1"/>
</dbReference>
<comment type="subcellular location">
    <subcellularLocation>
        <location evidence="2">Cytoplasm</location>
    </subcellularLocation>
    <subcellularLocation>
        <location evidence="1">Nucleus</location>
    </subcellularLocation>
</comment>
<protein>
    <submittedName>
        <fullName evidence="8">Nitroreductase</fullName>
    </submittedName>
</protein>
<evidence type="ECO:0000256" key="5">
    <source>
        <dbReference type="ARBA" id="ARBA00023002"/>
    </source>
</evidence>
<dbReference type="GO" id="GO:0005737">
    <property type="term" value="C:cytoplasm"/>
    <property type="evidence" value="ECO:0007669"/>
    <property type="project" value="UniProtKB-SubCell"/>
</dbReference>
<evidence type="ECO:0000313" key="9">
    <source>
        <dbReference type="Proteomes" id="UP000076532"/>
    </source>
</evidence>
<evidence type="ECO:0000256" key="1">
    <source>
        <dbReference type="ARBA" id="ARBA00004123"/>
    </source>
</evidence>
<dbReference type="SUPFAM" id="SSF55469">
    <property type="entry name" value="FMN-dependent nitroreductase-like"/>
    <property type="match status" value="2"/>
</dbReference>
<evidence type="ECO:0000259" key="7">
    <source>
        <dbReference type="Pfam" id="PF00881"/>
    </source>
</evidence>
<dbReference type="OrthoDB" id="2138173at2759"/>
<dbReference type="Gene3D" id="3.40.109.10">
    <property type="entry name" value="NADH Oxidase"/>
    <property type="match status" value="2"/>
</dbReference>
<keyword evidence="4" id="KW-0963">Cytoplasm</keyword>
<dbReference type="PANTHER" id="PTHR43035">
    <property type="entry name" value="FATTY ACID REPRESSION MUTANT PROTEIN 2-RELATED"/>
    <property type="match status" value="1"/>
</dbReference>
<sequence>MAPHFPVWSQNATGMLQFTVWTALEAEGFGASLQHHAAYADEISSGILSEFGLPETWKCTALLPFGGRVGEPGQPGREKTFKPIGERVRVINDIGALQSTQQIIPPQPEPSTATSTAFLRTVKARRTYYGLSKASPISDAEIRAIVESAVTNVPSAFNSQTSRAVVVTGKSYQKLWEIVRAGYIKSLGDKAPAAIIQQNEAKIGGYAAGYGTVLFFEDQATIDTFAAQIPAVAAHFPVWSQNATGMLQFTVWTALEAEGLGASLQHHAAYTEEIASGILAEFDLPKTWKCTALLPFGVPLAPPGAPGREKTFMPIAERVRVIA</sequence>
<dbReference type="STRING" id="436010.A0A166G8S9"/>
<dbReference type="EMBL" id="KV417581">
    <property type="protein sequence ID" value="KZP17584.1"/>
    <property type="molecule type" value="Genomic_DNA"/>
</dbReference>
<dbReference type="Proteomes" id="UP000076532">
    <property type="component" value="Unassembled WGS sequence"/>
</dbReference>
<evidence type="ECO:0000313" key="8">
    <source>
        <dbReference type="EMBL" id="KZP17584.1"/>
    </source>
</evidence>
<dbReference type="PANTHER" id="PTHR43035:SF1">
    <property type="entry name" value="FATTY ACID REPRESSION MUTANT PROTEIN 2-RELATED"/>
    <property type="match status" value="1"/>
</dbReference>
<organism evidence="8 9">
    <name type="scientific">Athelia psychrophila</name>
    <dbReference type="NCBI Taxonomy" id="1759441"/>
    <lineage>
        <taxon>Eukaryota</taxon>
        <taxon>Fungi</taxon>
        <taxon>Dikarya</taxon>
        <taxon>Basidiomycota</taxon>
        <taxon>Agaricomycotina</taxon>
        <taxon>Agaricomycetes</taxon>
        <taxon>Agaricomycetidae</taxon>
        <taxon>Atheliales</taxon>
        <taxon>Atheliaceae</taxon>
        <taxon>Athelia</taxon>
    </lineage>
</organism>
<dbReference type="GO" id="GO:0005634">
    <property type="term" value="C:nucleus"/>
    <property type="evidence" value="ECO:0007669"/>
    <property type="project" value="UniProtKB-SubCell"/>
</dbReference>
<dbReference type="InterPro" id="IPR029479">
    <property type="entry name" value="Nitroreductase"/>
</dbReference>